<evidence type="ECO:0000259" key="8">
    <source>
        <dbReference type="SMART" id="SM00607"/>
    </source>
</evidence>
<feature type="domain" description="Fucolectin tachylectin-4 pentraxin-1" evidence="8">
    <location>
        <begin position="6"/>
        <end position="159"/>
    </location>
</feature>
<organism evidence="9 10">
    <name type="scientific">Ridgeia piscesae</name>
    <name type="common">Tubeworm</name>
    <dbReference type="NCBI Taxonomy" id="27915"/>
    <lineage>
        <taxon>Eukaryota</taxon>
        <taxon>Metazoa</taxon>
        <taxon>Spiralia</taxon>
        <taxon>Lophotrochozoa</taxon>
        <taxon>Annelida</taxon>
        <taxon>Polychaeta</taxon>
        <taxon>Sedentaria</taxon>
        <taxon>Canalipalpata</taxon>
        <taxon>Sabellida</taxon>
        <taxon>Siboglinidae</taxon>
        <taxon>Ridgeia</taxon>
    </lineage>
</organism>
<keyword evidence="4" id="KW-0479">Metal-binding</keyword>
<dbReference type="GO" id="GO:0046872">
    <property type="term" value="F:metal ion binding"/>
    <property type="evidence" value="ECO:0007669"/>
    <property type="project" value="UniProtKB-KW"/>
</dbReference>
<comment type="subunit">
    <text evidence="3">Homotrimer.</text>
</comment>
<keyword evidence="5" id="KW-0430">Lectin</keyword>
<comment type="similarity">
    <text evidence="2">Belongs to the fucolectin family.</text>
</comment>
<evidence type="ECO:0000256" key="6">
    <source>
        <dbReference type="ARBA" id="ARBA00022837"/>
    </source>
</evidence>
<dbReference type="PANTHER" id="PTHR45713:SF6">
    <property type="entry name" value="F5_8 TYPE C DOMAIN-CONTAINING PROTEIN"/>
    <property type="match status" value="1"/>
</dbReference>
<dbReference type="EMBL" id="JAODUO010000816">
    <property type="protein sequence ID" value="KAK2174238.1"/>
    <property type="molecule type" value="Genomic_DNA"/>
</dbReference>
<evidence type="ECO:0000313" key="10">
    <source>
        <dbReference type="Proteomes" id="UP001209878"/>
    </source>
</evidence>
<dbReference type="GO" id="GO:0001868">
    <property type="term" value="P:regulation of complement activation, lectin pathway"/>
    <property type="evidence" value="ECO:0007669"/>
    <property type="project" value="UniProtKB-ARBA"/>
</dbReference>
<evidence type="ECO:0000256" key="4">
    <source>
        <dbReference type="ARBA" id="ARBA00022723"/>
    </source>
</evidence>
<keyword evidence="10" id="KW-1185">Reference proteome</keyword>
<gene>
    <name evidence="9" type="ORF">NP493_816g00017</name>
</gene>
<evidence type="ECO:0000256" key="7">
    <source>
        <dbReference type="ARBA" id="ARBA00023157"/>
    </source>
</evidence>
<comment type="caution">
    <text evidence="9">The sequence shown here is derived from an EMBL/GenBank/DDBJ whole genome shotgun (WGS) entry which is preliminary data.</text>
</comment>
<evidence type="ECO:0000256" key="3">
    <source>
        <dbReference type="ARBA" id="ARBA00011233"/>
    </source>
</evidence>
<dbReference type="SUPFAM" id="SSF49785">
    <property type="entry name" value="Galactose-binding domain-like"/>
    <property type="match status" value="1"/>
</dbReference>
<dbReference type="Gene3D" id="2.60.120.260">
    <property type="entry name" value="Galactose-binding domain-like"/>
    <property type="match status" value="1"/>
</dbReference>
<name>A0AAD9KPG1_RIDPI</name>
<dbReference type="GO" id="GO:0042806">
    <property type="term" value="F:fucose binding"/>
    <property type="evidence" value="ECO:0007669"/>
    <property type="project" value="UniProtKB-ARBA"/>
</dbReference>
<proteinExistence type="inferred from homology"/>
<protein>
    <recommendedName>
        <fullName evidence="8">Fucolectin tachylectin-4 pentraxin-1 domain-containing protein</fullName>
    </recommendedName>
</protein>
<dbReference type="InterPro" id="IPR008979">
    <property type="entry name" value="Galactose-bd-like_sf"/>
</dbReference>
<comment type="function">
    <text evidence="1">Acts as a defensive agent. Recognizes blood group fucosylated oligosaccharides including A, B, H and Lewis B-type antigens. Does not recognize Lewis A antigen and has low affinity for monovalent haptens.</text>
</comment>
<dbReference type="SMART" id="SM00607">
    <property type="entry name" value="FTP"/>
    <property type="match status" value="1"/>
</dbReference>
<sequence>MLVIEEPNIALGRPAYQSSNYSATSPAGLAVDGNRNGDWFAGSCTGTGFQTVPSPWWAVDLGRQTSVLKVIISNRIDAFSERLHDFTVGLTNTLPTRTTGPDQSIHRVCLVYTGVFPPAVKTLVCDQIVSGRYLFIQINGDVAERQMLTLCEVEVYQIKTMATGFREFGDCAVFNDYDRNTCAEVTSSDSPVDFILKQVFNTDNSTGVRITLRNGDCDDNKQVHVYTEVKPLYAGPFDGYFKRCHVTATDRPADGTSICSFTCGCTNHGCNEVTVRIFGRYGPIRSLCEVEVI</sequence>
<keyword evidence="6" id="KW-0106">Calcium</keyword>
<accession>A0AAD9KPG1</accession>
<dbReference type="GO" id="GO:0010185">
    <property type="term" value="P:regulation of cellular defense response"/>
    <property type="evidence" value="ECO:0007669"/>
    <property type="project" value="UniProtKB-ARBA"/>
</dbReference>
<dbReference type="InterPro" id="IPR051941">
    <property type="entry name" value="BG_Antigen-Binding_Lectin"/>
</dbReference>
<evidence type="ECO:0000256" key="2">
    <source>
        <dbReference type="ARBA" id="ARBA00010147"/>
    </source>
</evidence>
<dbReference type="PANTHER" id="PTHR45713">
    <property type="entry name" value="FTP DOMAIN-CONTAINING PROTEIN"/>
    <property type="match status" value="1"/>
</dbReference>
<evidence type="ECO:0000256" key="1">
    <source>
        <dbReference type="ARBA" id="ARBA00002219"/>
    </source>
</evidence>
<dbReference type="AlphaFoldDB" id="A0AAD9KPG1"/>
<dbReference type="Pfam" id="PF22633">
    <property type="entry name" value="F5_F8_type_C_2"/>
    <property type="match status" value="1"/>
</dbReference>
<dbReference type="InterPro" id="IPR006585">
    <property type="entry name" value="FTP1"/>
</dbReference>
<keyword evidence="7" id="KW-1015">Disulfide bond</keyword>
<dbReference type="Proteomes" id="UP001209878">
    <property type="component" value="Unassembled WGS sequence"/>
</dbReference>
<evidence type="ECO:0000256" key="5">
    <source>
        <dbReference type="ARBA" id="ARBA00022734"/>
    </source>
</evidence>
<evidence type="ECO:0000313" key="9">
    <source>
        <dbReference type="EMBL" id="KAK2174238.1"/>
    </source>
</evidence>
<reference evidence="9" key="1">
    <citation type="journal article" date="2023" name="Mol. Biol. Evol.">
        <title>Third-Generation Sequencing Reveals the Adaptive Role of the Epigenome in Three Deep-Sea Polychaetes.</title>
        <authorList>
            <person name="Perez M."/>
            <person name="Aroh O."/>
            <person name="Sun Y."/>
            <person name="Lan Y."/>
            <person name="Juniper S.K."/>
            <person name="Young C.R."/>
            <person name="Angers B."/>
            <person name="Qian P.Y."/>
        </authorList>
    </citation>
    <scope>NUCLEOTIDE SEQUENCE</scope>
    <source>
        <strain evidence="9">R07B-5</strain>
    </source>
</reference>